<gene>
    <name evidence="10" type="ORF">EDS130_LOCUS25003</name>
    <name evidence="11" type="ORF">XAT740_LOCUS31338</name>
</gene>
<keyword evidence="3 8" id="KW-1133">Transmembrane helix</keyword>
<protein>
    <recommendedName>
        <fullName evidence="9">G-protein coupled receptors family 1 profile domain-containing protein</fullName>
    </recommendedName>
</protein>
<dbReference type="Proteomes" id="UP000663828">
    <property type="component" value="Unassembled WGS sequence"/>
</dbReference>
<feature type="transmembrane region" description="Helical" evidence="8">
    <location>
        <begin position="252"/>
        <end position="276"/>
    </location>
</feature>
<dbReference type="InterPro" id="IPR017452">
    <property type="entry name" value="GPCR_Rhodpsn_7TM"/>
</dbReference>
<dbReference type="GO" id="GO:0004930">
    <property type="term" value="F:G protein-coupled receptor activity"/>
    <property type="evidence" value="ECO:0007669"/>
    <property type="project" value="UniProtKB-KW"/>
</dbReference>
<dbReference type="OrthoDB" id="10033993at2759"/>
<dbReference type="EMBL" id="CAJNOR010002848">
    <property type="protein sequence ID" value="CAF1348222.1"/>
    <property type="molecule type" value="Genomic_DNA"/>
</dbReference>
<feature type="domain" description="G-protein coupled receptors family 1 profile" evidence="9">
    <location>
        <begin position="25"/>
        <end position="273"/>
    </location>
</feature>
<feature type="transmembrane region" description="Helical" evidence="8">
    <location>
        <begin position="170"/>
        <end position="192"/>
    </location>
</feature>
<dbReference type="PROSITE" id="PS50262">
    <property type="entry name" value="G_PROTEIN_RECEP_F1_2"/>
    <property type="match status" value="1"/>
</dbReference>
<evidence type="ECO:0000256" key="5">
    <source>
        <dbReference type="ARBA" id="ARBA00023136"/>
    </source>
</evidence>
<evidence type="ECO:0000313" key="11">
    <source>
        <dbReference type="EMBL" id="CAF1348222.1"/>
    </source>
</evidence>
<evidence type="ECO:0000256" key="4">
    <source>
        <dbReference type="ARBA" id="ARBA00023040"/>
    </source>
</evidence>
<evidence type="ECO:0000256" key="8">
    <source>
        <dbReference type="SAM" id="Phobius"/>
    </source>
</evidence>
<feature type="transmembrane region" description="Helical" evidence="8">
    <location>
        <begin position="45"/>
        <end position="68"/>
    </location>
</feature>
<feature type="transmembrane region" description="Helical" evidence="8">
    <location>
        <begin position="127"/>
        <end position="150"/>
    </location>
</feature>
<keyword evidence="6" id="KW-0675">Receptor</keyword>
<dbReference type="SUPFAM" id="SSF81321">
    <property type="entry name" value="Family A G protein-coupled receptor-like"/>
    <property type="match status" value="1"/>
</dbReference>
<dbReference type="Gene3D" id="1.20.1070.10">
    <property type="entry name" value="Rhodopsin 7-helix transmembrane proteins"/>
    <property type="match status" value="1"/>
</dbReference>
<keyword evidence="5 8" id="KW-0472">Membrane</keyword>
<evidence type="ECO:0000256" key="2">
    <source>
        <dbReference type="ARBA" id="ARBA00022692"/>
    </source>
</evidence>
<keyword evidence="4" id="KW-0297">G-protein coupled receptor</keyword>
<evidence type="ECO:0000256" key="7">
    <source>
        <dbReference type="ARBA" id="ARBA00023224"/>
    </source>
</evidence>
<feature type="transmembrane region" description="Helical" evidence="8">
    <location>
        <begin position="12"/>
        <end position="33"/>
    </location>
</feature>
<dbReference type="AlphaFoldDB" id="A0A814VSH6"/>
<keyword evidence="2 8" id="KW-0812">Transmembrane</keyword>
<evidence type="ECO:0000256" key="1">
    <source>
        <dbReference type="ARBA" id="ARBA00004141"/>
    </source>
</evidence>
<sequence>MSLTILGNEIIVYTGSVFLAIGIFGNIGNIYIFSRLSTYRRTPCIFYYLIASMCNLHVMLFQLIPLIITSNYNFDLSRTSIVWCKMRTYFTTSITPISFTCVCLATIDQFFATSQNDRIRRFSHIKIAYRCVVITTIFWLIHGISGAVFYSNISGWCTSTNAIFNTYATIYVSVIVCLLPITVQSIFGWLVYRNLRQTIILAREQADRQATRMILMGVLLVLISISPYGAISIYLLTTANIQKDVNQLTKEYFAITIALLITYMYFIGSFYIFVFASPRFRQSVRRQIFWRFKSNNIRPT</sequence>
<dbReference type="PANTHER" id="PTHR24243:SF230">
    <property type="entry name" value="G-PROTEIN COUPLED RECEPTORS FAMILY 1 PROFILE DOMAIN-CONTAINING PROTEIN"/>
    <property type="match status" value="1"/>
</dbReference>
<dbReference type="EMBL" id="CAJNOJ010000145">
    <property type="protein sequence ID" value="CAF1194499.1"/>
    <property type="molecule type" value="Genomic_DNA"/>
</dbReference>
<keyword evidence="12" id="KW-1185">Reference proteome</keyword>
<evidence type="ECO:0000256" key="3">
    <source>
        <dbReference type="ARBA" id="ARBA00022989"/>
    </source>
</evidence>
<comment type="subcellular location">
    <subcellularLocation>
        <location evidence="1">Membrane</location>
        <topology evidence="1">Multi-pass membrane protein</topology>
    </subcellularLocation>
</comment>
<evidence type="ECO:0000313" key="12">
    <source>
        <dbReference type="Proteomes" id="UP000663828"/>
    </source>
</evidence>
<reference evidence="10" key="1">
    <citation type="submission" date="2021-02" db="EMBL/GenBank/DDBJ databases">
        <authorList>
            <person name="Nowell W R."/>
        </authorList>
    </citation>
    <scope>NUCLEOTIDE SEQUENCE</scope>
</reference>
<evidence type="ECO:0000313" key="10">
    <source>
        <dbReference type="EMBL" id="CAF1194499.1"/>
    </source>
</evidence>
<name>A0A814VSH6_ADIRI</name>
<feature type="transmembrane region" description="Helical" evidence="8">
    <location>
        <begin position="213"/>
        <end position="237"/>
    </location>
</feature>
<evidence type="ECO:0000256" key="6">
    <source>
        <dbReference type="ARBA" id="ARBA00023170"/>
    </source>
</evidence>
<comment type="caution">
    <text evidence="10">The sequence shown here is derived from an EMBL/GenBank/DDBJ whole genome shotgun (WGS) entry which is preliminary data.</text>
</comment>
<evidence type="ECO:0000313" key="13">
    <source>
        <dbReference type="Proteomes" id="UP000663852"/>
    </source>
</evidence>
<dbReference type="Proteomes" id="UP000663852">
    <property type="component" value="Unassembled WGS sequence"/>
</dbReference>
<feature type="transmembrane region" description="Helical" evidence="8">
    <location>
        <begin position="88"/>
        <end position="107"/>
    </location>
</feature>
<accession>A0A814VSH6</accession>
<organism evidence="10 13">
    <name type="scientific">Adineta ricciae</name>
    <name type="common">Rotifer</name>
    <dbReference type="NCBI Taxonomy" id="249248"/>
    <lineage>
        <taxon>Eukaryota</taxon>
        <taxon>Metazoa</taxon>
        <taxon>Spiralia</taxon>
        <taxon>Gnathifera</taxon>
        <taxon>Rotifera</taxon>
        <taxon>Eurotatoria</taxon>
        <taxon>Bdelloidea</taxon>
        <taxon>Adinetida</taxon>
        <taxon>Adinetidae</taxon>
        <taxon>Adineta</taxon>
    </lineage>
</organism>
<evidence type="ECO:0000259" key="9">
    <source>
        <dbReference type="PROSITE" id="PS50262"/>
    </source>
</evidence>
<keyword evidence="7" id="KW-0807">Transducer</keyword>
<dbReference type="GO" id="GO:0005886">
    <property type="term" value="C:plasma membrane"/>
    <property type="evidence" value="ECO:0007669"/>
    <property type="project" value="TreeGrafter"/>
</dbReference>
<dbReference type="PANTHER" id="PTHR24243">
    <property type="entry name" value="G-PROTEIN COUPLED RECEPTOR"/>
    <property type="match status" value="1"/>
</dbReference>
<proteinExistence type="predicted"/>